<dbReference type="Proteomes" id="UP000189777">
    <property type="component" value="Unassembled WGS sequence"/>
</dbReference>
<reference evidence="3 4" key="1">
    <citation type="submission" date="2017-02" db="EMBL/GenBank/DDBJ databases">
        <authorList>
            <person name="Peterson S.W."/>
        </authorList>
    </citation>
    <scope>NUCLEOTIDE SEQUENCE [LARGE SCALE GENOMIC DNA]</scope>
    <source>
        <strain evidence="3 4">DSM 21481</strain>
    </source>
</reference>
<dbReference type="Gene3D" id="2.70.98.70">
    <property type="match status" value="1"/>
</dbReference>
<dbReference type="Gene3D" id="1.50.10.100">
    <property type="entry name" value="Chondroitin AC/alginate lyase"/>
    <property type="match status" value="1"/>
</dbReference>
<dbReference type="Pfam" id="PF07940">
    <property type="entry name" value="Hepar_II_III_C"/>
    <property type="match status" value="1"/>
</dbReference>
<evidence type="ECO:0000313" key="3">
    <source>
        <dbReference type="EMBL" id="SKC72793.1"/>
    </source>
</evidence>
<keyword evidence="4" id="KW-1185">Reference proteome</keyword>
<accession>A0A1T5LA13</accession>
<dbReference type="GO" id="GO:0016829">
    <property type="term" value="F:lyase activity"/>
    <property type="evidence" value="ECO:0007669"/>
    <property type="project" value="InterPro"/>
</dbReference>
<dbReference type="GO" id="GO:0030313">
    <property type="term" value="C:cell envelope"/>
    <property type="evidence" value="ECO:0007669"/>
    <property type="project" value="UniProtKB-SubCell"/>
</dbReference>
<dbReference type="RefSeq" id="WP_079575546.1">
    <property type="nucleotide sequence ID" value="NZ_FUZQ01000005.1"/>
</dbReference>
<dbReference type="OrthoDB" id="227957at2"/>
<proteinExistence type="predicted"/>
<dbReference type="InterPro" id="IPR008929">
    <property type="entry name" value="Chondroitin_lyas"/>
</dbReference>
<comment type="subcellular location">
    <subcellularLocation>
        <location evidence="1">Cell envelope</location>
    </subcellularLocation>
</comment>
<dbReference type="PROSITE" id="PS51318">
    <property type="entry name" value="TAT"/>
    <property type="match status" value="1"/>
</dbReference>
<evidence type="ECO:0000256" key="1">
    <source>
        <dbReference type="ARBA" id="ARBA00004196"/>
    </source>
</evidence>
<dbReference type="SUPFAM" id="SSF48230">
    <property type="entry name" value="Chondroitin AC/alginate lyase"/>
    <property type="match status" value="1"/>
</dbReference>
<evidence type="ECO:0000313" key="4">
    <source>
        <dbReference type="Proteomes" id="UP000189777"/>
    </source>
</evidence>
<sequence length="1068" mass="114149">MTIHPSVPRARIDLALSRRTLLRLAAAGAGTYGLTTLEAGSSAAAPPGPAGTATPSSTPVKTRATYYTPEKVAAARANVAALAWAAAMRDEAVAGAQPLVDAGEDWLWRSITSQGLPRSYAVNQDLGSPVTGEEIFEYGNYPWLADPYARPWKLEDPSSGYLFPTNDFAAFYASALDEHGNFQRELGDPAHLVNTLYPERGPTWGVDDGWGWIDDDGAKWTFCAYYAHWFGWYGPPADVNGVKQTSLRQGLMRLRDSYLLTGDAQYARLGVILLDRFADLYPAMDTSVYPRAEGYLHSDGLRGVGKAVGCIWESGLTRTLVECYDAFYPVIAETDDAGVVEYLSARSDEYGLAPKATVADIRANIENGILRQVFPAVQDTSIFGNFGMHQATLAMTAVVLDEPASAAEWLDFLFAAGGLTGSAGSWRNTGGNIGPTLVDQVDRDGWYGEGAPGYNILPISNLQSVADALAGYDTYPAADLYEHPKYAAMFAGRPGLTMLGAYTPSIGDSGQTGKPYLLGLATQYVAAFERYDRAVDAQMAHRMNGDSTDGLRGDVFSADAARITERIQAVIDTEGPLDLPSENLTGFGLAAHRTGTGAHARGLTTFYGTNRLHGHRNGLALGLFAHGLDLAPGLGYPEFADNNARRREWESNTVASATVVVDATPHATQVVGRPLAFRSGGDGVHLTDVEAPAAYPDASRYRRTSMLVDVDDERSYVLDLFRVHGGSEHVFSFHAAEGPATADGVTLAAQPTGTYAGPDVEPPNPTGPARPGASGFDWLTRVERGTPSGAFSVDWDITDTYGVHEVDPDVHVRLTMLTPVAEVALADGIPPRNKPGNPASLRFMLAKRSGEGLRSTFTSVIEPYVDSPVVADVRALPVTSPDGGAVDADDVTAVAVTLADGRVDWLVHDAAGGRRLEVDGRIVVDGAFALVRFDASGRPERAVGHDAVEVREGSRVLVRPRGGATGIVTGRTAELAASSTLVVELDAPMDDADAQSFVGRCVYVEDDGVRNAVYRVTAARCSGRRLELDVPTTFVRSYVRAANPDAGFRYDVEPGRTVQIPADGAWTR</sequence>
<dbReference type="AlphaFoldDB" id="A0A1T5LA13"/>
<organism evidence="3 4">
    <name type="scientific">Krasilnikoviella flava</name>
    <dbReference type="NCBI Taxonomy" id="526729"/>
    <lineage>
        <taxon>Bacteria</taxon>
        <taxon>Bacillati</taxon>
        <taxon>Actinomycetota</taxon>
        <taxon>Actinomycetes</taxon>
        <taxon>Micrococcales</taxon>
        <taxon>Promicromonosporaceae</taxon>
        <taxon>Krasilnikoviella</taxon>
    </lineage>
</organism>
<protein>
    <submittedName>
        <fullName evidence="3">Heparinase II/III-like protein</fullName>
    </submittedName>
</protein>
<gene>
    <name evidence="3" type="ORF">SAMN04324258_3216</name>
</gene>
<feature type="domain" description="Heparinase II/III-like C-terminal" evidence="2">
    <location>
        <begin position="612"/>
        <end position="739"/>
    </location>
</feature>
<dbReference type="STRING" id="526729.SAMN04324258_3216"/>
<dbReference type="EMBL" id="FUZQ01000005">
    <property type="protein sequence ID" value="SKC72793.1"/>
    <property type="molecule type" value="Genomic_DNA"/>
</dbReference>
<dbReference type="InterPro" id="IPR006311">
    <property type="entry name" value="TAT_signal"/>
</dbReference>
<name>A0A1T5LA13_9MICO</name>
<dbReference type="InterPro" id="IPR012480">
    <property type="entry name" value="Hepar_II_III_C"/>
</dbReference>
<evidence type="ECO:0000259" key="2">
    <source>
        <dbReference type="Pfam" id="PF07940"/>
    </source>
</evidence>